<dbReference type="Pfam" id="PF14555">
    <property type="entry name" value="UBA_4"/>
    <property type="match status" value="1"/>
</dbReference>
<evidence type="ECO:0000256" key="1">
    <source>
        <dbReference type="ARBA" id="ARBA00004123"/>
    </source>
</evidence>
<feature type="domain" description="UBX" evidence="6">
    <location>
        <begin position="376"/>
        <end position="451"/>
    </location>
</feature>
<dbReference type="InterPro" id="IPR000467">
    <property type="entry name" value="G_patch_dom"/>
</dbReference>
<keyword evidence="3" id="KW-0597">Phosphoprotein</keyword>
<reference evidence="8 9" key="2">
    <citation type="journal article" date="2014" name="J. Gen. Appl. Microbiol.">
        <title>The early diverging ascomycetous budding yeast Saitoella complicata has three histone deacetylases belonging to the Clr6, Hos2, and Rpd3 lineages.</title>
        <authorList>
            <person name="Nishida H."/>
            <person name="Matsumoto T."/>
            <person name="Kondo S."/>
            <person name="Hamamoto M."/>
            <person name="Yoshikawa H."/>
        </authorList>
    </citation>
    <scope>NUCLEOTIDE SEQUENCE [LARGE SCALE GENOMIC DNA]</scope>
    <source>
        <strain evidence="8 9">NRRL Y-17804</strain>
    </source>
</reference>
<keyword evidence="9" id="KW-1185">Reference proteome</keyword>
<accession>A0A0E9NQX9</accession>
<dbReference type="GO" id="GO:0043130">
    <property type="term" value="F:ubiquitin binding"/>
    <property type="evidence" value="ECO:0007669"/>
    <property type="project" value="TreeGrafter"/>
</dbReference>
<feature type="region of interest" description="Disordered" evidence="5">
    <location>
        <begin position="46"/>
        <end position="72"/>
    </location>
</feature>
<dbReference type="SUPFAM" id="SSF54236">
    <property type="entry name" value="Ubiquitin-like"/>
    <property type="match status" value="1"/>
</dbReference>
<dbReference type="SUPFAM" id="SSF46934">
    <property type="entry name" value="UBA-like"/>
    <property type="match status" value="1"/>
</dbReference>
<comment type="caution">
    <text evidence="8">The sequence shown here is derived from an EMBL/GenBank/DDBJ whole genome shotgun (WGS) entry which is preliminary data.</text>
</comment>
<evidence type="ECO:0000256" key="3">
    <source>
        <dbReference type="ARBA" id="ARBA00022553"/>
    </source>
</evidence>
<dbReference type="GO" id="GO:0005634">
    <property type="term" value="C:nucleus"/>
    <property type="evidence" value="ECO:0007669"/>
    <property type="project" value="UniProtKB-SubCell"/>
</dbReference>
<dbReference type="InterPro" id="IPR050730">
    <property type="entry name" value="UBX_domain-protein"/>
</dbReference>
<dbReference type="SMART" id="SM00594">
    <property type="entry name" value="UAS"/>
    <property type="match status" value="1"/>
</dbReference>
<dbReference type="SMART" id="SM00443">
    <property type="entry name" value="G_patch"/>
    <property type="match status" value="1"/>
</dbReference>
<feature type="region of interest" description="Disordered" evidence="5">
    <location>
        <begin position="142"/>
        <end position="162"/>
    </location>
</feature>
<dbReference type="InterPro" id="IPR009060">
    <property type="entry name" value="UBA-like_sf"/>
</dbReference>
<evidence type="ECO:0000256" key="4">
    <source>
        <dbReference type="ARBA" id="ARBA00023242"/>
    </source>
</evidence>
<proteinExistence type="inferred from homology"/>
<dbReference type="InterPro" id="IPR026822">
    <property type="entry name" value="Spp2/MOS2_G-patch"/>
</dbReference>
<dbReference type="PANTHER" id="PTHR23322:SF6">
    <property type="entry name" value="UBX DOMAIN-CONTAINING PROTEIN 7"/>
    <property type="match status" value="1"/>
</dbReference>
<dbReference type="CDD" id="cd01767">
    <property type="entry name" value="UBX"/>
    <property type="match status" value="1"/>
</dbReference>
<evidence type="ECO:0000259" key="6">
    <source>
        <dbReference type="PROSITE" id="PS50033"/>
    </source>
</evidence>
<protein>
    <recommendedName>
        <fullName evidence="10">G-patch domain-containing protein</fullName>
    </recommendedName>
</protein>
<organism evidence="8 9">
    <name type="scientific">Saitoella complicata (strain BCRC 22490 / CBS 7301 / JCM 7358 / NBRC 10748 / NRRL Y-17804)</name>
    <dbReference type="NCBI Taxonomy" id="698492"/>
    <lineage>
        <taxon>Eukaryota</taxon>
        <taxon>Fungi</taxon>
        <taxon>Dikarya</taxon>
        <taxon>Ascomycota</taxon>
        <taxon>Taphrinomycotina</taxon>
        <taxon>Taphrinomycotina incertae sedis</taxon>
        <taxon>Saitoella</taxon>
    </lineage>
</organism>
<dbReference type="PROSITE" id="PS50033">
    <property type="entry name" value="UBX"/>
    <property type="match status" value="1"/>
</dbReference>
<evidence type="ECO:0000313" key="9">
    <source>
        <dbReference type="Proteomes" id="UP000033140"/>
    </source>
</evidence>
<dbReference type="Pfam" id="PF13899">
    <property type="entry name" value="Thioredoxin_7"/>
    <property type="match status" value="1"/>
</dbReference>
<reference evidence="8 9" key="3">
    <citation type="journal article" date="2015" name="Genome Announc.">
        <title>Draft Genome Sequence of the Archiascomycetous Yeast Saitoella complicata.</title>
        <authorList>
            <person name="Yamauchi K."/>
            <person name="Kondo S."/>
            <person name="Hamamoto M."/>
            <person name="Takahashi Y."/>
            <person name="Ogura Y."/>
            <person name="Hayashi T."/>
            <person name="Nishida H."/>
        </authorList>
    </citation>
    <scope>NUCLEOTIDE SEQUENCE [LARGE SCALE GENOMIC DNA]</scope>
    <source>
        <strain evidence="8 9">NRRL Y-17804</strain>
    </source>
</reference>
<dbReference type="EMBL" id="BACD03000064">
    <property type="protein sequence ID" value="GAO52264.1"/>
    <property type="molecule type" value="Genomic_DNA"/>
</dbReference>
<comment type="similarity">
    <text evidence="2">Belongs to the SPP2 family.</text>
</comment>
<evidence type="ECO:0000256" key="5">
    <source>
        <dbReference type="SAM" id="MobiDB-lite"/>
    </source>
</evidence>
<dbReference type="SMART" id="SM00166">
    <property type="entry name" value="UBX"/>
    <property type="match status" value="1"/>
</dbReference>
<comment type="subcellular location">
    <subcellularLocation>
        <location evidence="1">Nucleus</location>
    </subcellularLocation>
</comment>
<dbReference type="InterPro" id="IPR029071">
    <property type="entry name" value="Ubiquitin-like_domsf"/>
</dbReference>
<dbReference type="Gene3D" id="1.10.8.10">
    <property type="entry name" value="DNA helicase RuvA subunit, C-terminal domain"/>
    <property type="match status" value="1"/>
</dbReference>
<dbReference type="FunFam" id="3.40.30.10:FF:000079">
    <property type="entry name" value="UBX domain-containing protein 7"/>
    <property type="match status" value="1"/>
</dbReference>
<dbReference type="InterPro" id="IPR006577">
    <property type="entry name" value="UAS"/>
</dbReference>
<dbReference type="Gene3D" id="3.10.20.90">
    <property type="entry name" value="Phosphatidylinositol 3-kinase Catalytic Subunit, Chain A, domain 1"/>
    <property type="match status" value="1"/>
</dbReference>
<dbReference type="Gene3D" id="3.40.30.10">
    <property type="entry name" value="Glutaredoxin"/>
    <property type="match status" value="1"/>
</dbReference>
<dbReference type="PROSITE" id="PS50174">
    <property type="entry name" value="G_PATCH"/>
    <property type="match status" value="1"/>
</dbReference>
<dbReference type="Pfam" id="PF12656">
    <property type="entry name" value="G-patch_2"/>
    <property type="match status" value="1"/>
</dbReference>
<feature type="region of interest" description="Disordered" evidence="5">
    <location>
        <begin position="503"/>
        <end position="542"/>
    </location>
</feature>
<feature type="region of interest" description="Disordered" evidence="5">
    <location>
        <begin position="353"/>
        <end position="380"/>
    </location>
</feature>
<dbReference type="Pfam" id="PF00789">
    <property type="entry name" value="UBX"/>
    <property type="match status" value="1"/>
</dbReference>
<sequence>MDDQEAIAQFCAITDAKPATAEQYLRVSDGNIESAVMLFFESGGADLNTEPSSHTGTGGRESPVQIPDEDDLEDDEAMARRLAAEYGNQEVRAPIAPTTQTLVEPEYEGMMPGMGYGAEMFPSLRGRSSRPGIFNQQRSVWDAEGNEEDDTTGGAAEASSKASRLAKMFRPPFDIMTNLDLDSARDQGKEELKWLMVNIQDLTDFNCQCLNRDLWSNNAVKEMIRENFLFMQYNKDGQDGQRFVTIYSTRKYPHIAILDPRTGEQVKVWSEMMTATDFLMQVHEFLDRFSLDIKAKNPIAKKAKTKRDPSLVTEEEQMNAALSASMKHPTEAMTPDVEYTDPMEMEAAEAPAAETAAEPASPFDVIKPVSRPEPTDPKTTTRIQLRLPDGRKIRRFNLDDPVQAVYEYIKAEVDGADSRTFDLTFNRMKLIEHLDETIEAAGLKNATVIMEFTHCNTSQHNASTRIALTPTEGLRLQIDLFAMAQNGSSKPSFSLSLGAKKATAPSVKPSPFASSAPKRRTGFESDSDTEEPTTKTQLLSGFDAEKGALSLNPQDDELKGPIVIPRLQNRDWRAESRKKKGLGYIPDQEQRAQADSGGPEVFGDRPQAYGLQFVEKKDDVQVATSEDPSRTEAPVPQAEERVSEDQAAIKALLAGDKEKRRSDLVLAPIETENDWRASKPANEDDAYRMDVESRPDVASLEAYEAIPVEEFGAALLRGMGWKDGEGIGRNKAGGVKEVIRRPAFLGIGAKSREAAMGEELGAWGNGAKKRNPRLDKTYVPVVKVNKRTGEVIKEDMEVEQKRRREEEPREATLGRTKSDFATQAQRLAEGAGMKMNLALQEERTVTGTDEEGVVGQEVRIGTGIAGEDGNVAEIGTPDGTTTGVGIIDETLAVIEKGTGVTGIAIGIRTEAEIPETGNKGLRFWSLYEAELGSFTEAVI</sequence>
<keyword evidence="4" id="KW-0539">Nucleus</keyword>
<dbReference type="GO" id="GO:0043161">
    <property type="term" value="P:proteasome-mediated ubiquitin-dependent protein catabolic process"/>
    <property type="evidence" value="ECO:0007669"/>
    <property type="project" value="TreeGrafter"/>
</dbReference>
<evidence type="ECO:0008006" key="10">
    <source>
        <dbReference type="Google" id="ProtNLM"/>
    </source>
</evidence>
<dbReference type="GO" id="GO:0003676">
    <property type="term" value="F:nucleic acid binding"/>
    <property type="evidence" value="ECO:0007669"/>
    <property type="project" value="InterPro"/>
</dbReference>
<dbReference type="SUPFAM" id="SSF52833">
    <property type="entry name" value="Thioredoxin-like"/>
    <property type="match status" value="1"/>
</dbReference>
<name>A0A0E9NQX9_SAICN</name>
<feature type="domain" description="G-patch" evidence="7">
    <location>
        <begin position="708"/>
        <end position="761"/>
    </location>
</feature>
<feature type="region of interest" description="Disordered" evidence="5">
    <location>
        <begin position="622"/>
        <end position="644"/>
    </location>
</feature>
<dbReference type="Proteomes" id="UP000033140">
    <property type="component" value="Unassembled WGS sequence"/>
</dbReference>
<dbReference type="CDD" id="cd02958">
    <property type="entry name" value="UAS"/>
    <property type="match status" value="1"/>
</dbReference>
<dbReference type="InterPro" id="IPR036249">
    <property type="entry name" value="Thioredoxin-like_sf"/>
</dbReference>
<reference evidence="8 9" key="1">
    <citation type="journal article" date="2011" name="J. Gen. Appl. Microbiol.">
        <title>Draft genome sequencing of the enigmatic yeast Saitoella complicata.</title>
        <authorList>
            <person name="Nishida H."/>
            <person name="Hamamoto M."/>
            <person name="Sugiyama J."/>
        </authorList>
    </citation>
    <scope>NUCLEOTIDE SEQUENCE [LARGE SCALE GENOMIC DNA]</scope>
    <source>
        <strain evidence="8 9">NRRL Y-17804</strain>
    </source>
</reference>
<dbReference type="PANTHER" id="PTHR23322">
    <property type="entry name" value="FAS-ASSOCIATED PROTEIN"/>
    <property type="match status" value="1"/>
</dbReference>
<gene>
    <name evidence="8" type="ORF">G7K_6344-t1</name>
</gene>
<evidence type="ECO:0000313" key="8">
    <source>
        <dbReference type="EMBL" id="GAO52264.1"/>
    </source>
</evidence>
<dbReference type="InterPro" id="IPR001012">
    <property type="entry name" value="UBX_dom"/>
</dbReference>
<dbReference type="STRING" id="698492.A0A0E9NQX9"/>
<evidence type="ECO:0000259" key="7">
    <source>
        <dbReference type="PROSITE" id="PS50174"/>
    </source>
</evidence>
<evidence type="ECO:0000256" key="2">
    <source>
        <dbReference type="ARBA" id="ARBA00008576"/>
    </source>
</evidence>
<dbReference type="AlphaFoldDB" id="A0A0E9NQX9"/>